<accession>A0A381XUM3</accession>
<proteinExistence type="inferred from homology"/>
<feature type="non-terminal residue" evidence="4">
    <location>
        <position position="311"/>
    </location>
</feature>
<dbReference type="CDD" id="cd00165">
    <property type="entry name" value="S4"/>
    <property type="match status" value="1"/>
</dbReference>
<sequence>MKKNIFNTTVSLNYHGNRIDKFLQSQINELSRTRLQTLIRDGQVKLNDITISDVSKKIKENDQIKINFPPPKITFIKPKKIPLEILYDDDDIVVINKSPGVVVHPGAGNYEETIVNGLLFKYQNNLSSVGGKLRPGIVHRIDKDTSGVIIVAKNDNAHIRLSEQFSNHTIKRIYEALVWGSLKPQNGKINEKISRSVKNRQLMSVRKEKGKIAITNYKTLKVFQNLNLPKISLIECQLETGRTHQIRVHMNFKGNPILGDRSYGKSKKKFKKIDPNLEKKINNFNRQALHAKSLGFIHPKTKKEFFFEARR</sequence>
<dbReference type="PANTHER" id="PTHR21600:SF44">
    <property type="entry name" value="RIBOSOMAL LARGE SUBUNIT PSEUDOURIDINE SYNTHASE D"/>
    <property type="match status" value="1"/>
</dbReference>
<dbReference type="InterPro" id="IPR006224">
    <property type="entry name" value="PsdUridine_synth_RluA-like_CS"/>
</dbReference>
<dbReference type="Pfam" id="PF01479">
    <property type="entry name" value="S4"/>
    <property type="match status" value="1"/>
</dbReference>
<keyword evidence="2" id="KW-0413">Isomerase</keyword>
<reference evidence="4" key="1">
    <citation type="submission" date="2018-05" db="EMBL/GenBank/DDBJ databases">
        <authorList>
            <person name="Lanie J.A."/>
            <person name="Ng W.-L."/>
            <person name="Kazmierczak K.M."/>
            <person name="Andrzejewski T.M."/>
            <person name="Davidsen T.M."/>
            <person name="Wayne K.J."/>
            <person name="Tettelin H."/>
            <person name="Glass J.I."/>
            <person name="Rusch D."/>
            <person name="Podicherti R."/>
            <person name="Tsui H.-C.T."/>
            <person name="Winkler M.E."/>
        </authorList>
    </citation>
    <scope>NUCLEOTIDE SEQUENCE</scope>
</reference>
<protein>
    <recommendedName>
        <fullName evidence="3">RNA-binding S4 domain-containing protein</fullName>
    </recommendedName>
</protein>
<dbReference type="InterPro" id="IPR020103">
    <property type="entry name" value="PsdUridine_synth_cat_dom_sf"/>
</dbReference>
<dbReference type="GO" id="GO:0000455">
    <property type="term" value="P:enzyme-directed rRNA pseudouridine synthesis"/>
    <property type="evidence" value="ECO:0007669"/>
    <property type="project" value="TreeGrafter"/>
</dbReference>
<feature type="domain" description="RNA-binding S4" evidence="3">
    <location>
        <begin position="17"/>
        <end position="82"/>
    </location>
</feature>
<dbReference type="InterPro" id="IPR006145">
    <property type="entry name" value="PsdUridine_synth_RsuA/RluA"/>
</dbReference>
<evidence type="ECO:0000313" key="4">
    <source>
        <dbReference type="EMBL" id="SVA68428.1"/>
    </source>
</evidence>
<dbReference type="InterPro" id="IPR006225">
    <property type="entry name" value="PsdUridine_synth_RluC/D"/>
</dbReference>
<dbReference type="EMBL" id="UINC01016435">
    <property type="protein sequence ID" value="SVA68428.1"/>
    <property type="molecule type" value="Genomic_DNA"/>
</dbReference>
<dbReference type="SUPFAM" id="SSF55120">
    <property type="entry name" value="Pseudouridine synthase"/>
    <property type="match status" value="1"/>
</dbReference>
<dbReference type="PANTHER" id="PTHR21600">
    <property type="entry name" value="MITOCHONDRIAL RNA PSEUDOURIDINE SYNTHASE"/>
    <property type="match status" value="1"/>
</dbReference>
<comment type="similarity">
    <text evidence="1">Belongs to the pseudouridine synthase RluA family.</text>
</comment>
<evidence type="ECO:0000259" key="3">
    <source>
        <dbReference type="SMART" id="SM00363"/>
    </source>
</evidence>
<dbReference type="AlphaFoldDB" id="A0A381XUM3"/>
<name>A0A381XUM3_9ZZZZ</name>
<evidence type="ECO:0000256" key="2">
    <source>
        <dbReference type="ARBA" id="ARBA00023235"/>
    </source>
</evidence>
<dbReference type="PROSITE" id="PS01129">
    <property type="entry name" value="PSI_RLU"/>
    <property type="match status" value="1"/>
</dbReference>
<dbReference type="SUPFAM" id="SSF55174">
    <property type="entry name" value="Alpha-L RNA-binding motif"/>
    <property type="match status" value="1"/>
</dbReference>
<dbReference type="PROSITE" id="PS50889">
    <property type="entry name" value="S4"/>
    <property type="match status" value="1"/>
</dbReference>
<organism evidence="4">
    <name type="scientific">marine metagenome</name>
    <dbReference type="NCBI Taxonomy" id="408172"/>
    <lineage>
        <taxon>unclassified sequences</taxon>
        <taxon>metagenomes</taxon>
        <taxon>ecological metagenomes</taxon>
    </lineage>
</organism>
<dbReference type="GO" id="GO:0009982">
    <property type="term" value="F:pseudouridine synthase activity"/>
    <property type="evidence" value="ECO:0007669"/>
    <property type="project" value="InterPro"/>
</dbReference>
<evidence type="ECO:0000256" key="1">
    <source>
        <dbReference type="ARBA" id="ARBA00010876"/>
    </source>
</evidence>
<dbReference type="Gene3D" id="3.30.2350.10">
    <property type="entry name" value="Pseudouridine synthase"/>
    <property type="match status" value="1"/>
</dbReference>
<dbReference type="NCBIfam" id="TIGR00005">
    <property type="entry name" value="rluA_subfam"/>
    <property type="match status" value="1"/>
</dbReference>
<dbReference type="InterPro" id="IPR002942">
    <property type="entry name" value="S4_RNA-bd"/>
</dbReference>
<dbReference type="Gene3D" id="3.10.290.10">
    <property type="entry name" value="RNA-binding S4 domain"/>
    <property type="match status" value="1"/>
</dbReference>
<dbReference type="GO" id="GO:0003723">
    <property type="term" value="F:RNA binding"/>
    <property type="evidence" value="ECO:0007669"/>
    <property type="project" value="InterPro"/>
</dbReference>
<dbReference type="Pfam" id="PF00849">
    <property type="entry name" value="PseudoU_synth_2"/>
    <property type="match status" value="1"/>
</dbReference>
<dbReference type="InterPro" id="IPR050188">
    <property type="entry name" value="RluA_PseudoU_synthase"/>
</dbReference>
<dbReference type="CDD" id="cd02869">
    <property type="entry name" value="PseudoU_synth_RluA_like"/>
    <property type="match status" value="1"/>
</dbReference>
<dbReference type="InterPro" id="IPR036986">
    <property type="entry name" value="S4_RNA-bd_sf"/>
</dbReference>
<dbReference type="SMART" id="SM00363">
    <property type="entry name" value="S4"/>
    <property type="match status" value="1"/>
</dbReference>
<gene>
    <name evidence="4" type="ORF">METZ01_LOCUS121282</name>
</gene>